<protein>
    <submittedName>
        <fullName evidence="12">Glycosyl transferase</fullName>
    </submittedName>
</protein>
<dbReference type="GO" id="GO:0016763">
    <property type="term" value="F:pentosyltransferase activity"/>
    <property type="evidence" value="ECO:0007669"/>
    <property type="project" value="TreeGrafter"/>
</dbReference>
<dbReference type="Proteomes" id="UP000321424">
    <property type="component" value="Unassembled WGS sequence"/>
</dbReference>
<evidence type="ECO:0000256" key="9">
    <source>
        <dbReference type="SAM" id="Phobius"/>
    </source>
</evidence>
<name>A0A511MP74_9NOCA</name>
<proteinExistence type="predicted"/>
<dbReference type="PANTHER" id="PTHR33908">
    <property type="entry name" value="MANNOSYLTRANSFERASE YKCB-RELATED"/>
    <property type="match status" value="1"/>
</dbReference>
<dbReference type="GO" id="GO:0009103">
    <property type="term" value="P:lipopolysaccharide biosynthetic process"/>
    <property type="evidence" value="ECO:0007669"/>
    <property type="project" value="UniProtKB-ARBA"/>
</dbReference>
<feature type="transmembrane region" description="Helical" evidence="9">
    <location>
        <begin position="138"/>
        <end position="156"/>
    </location>
</feature>
<feature type="compositionally biased region" description="Low complexity" evidence="8">
    <location>
        <begin position="7"/>
        <end position="21"/>
    </location>
</feature>
<keyword evidence="4 12" id="KW-0808">Transferase</keyword>
<evidence type="ECO:0000256" key="1">
    <source>
        <dbReference type="ARBA" id="ARBA00004651"/>
    </source>
</evidence>
<feature type="transmembrane region" description="Helical" evidence="9">
    <location>
        <begin position="232"/>
        <end position="253"/>
    </location>
</feature>
<dbReference type="AlphaFoldDB" id="A0A511MP74"/>
<feature type="transmembrane region" description="Helical" evidence="9">
    <location>
        <begin position="475"/>
        <end position="496"/>
    </location>
</feature>
<evidence type="ECO:0000256" key="4">
    <source>
        <dbReference type="ARBA" id="ARBA00022679"/>
    </source>
</evidence>
<feature type="transmembrane region" description="Helical" evidence="9">
    <location>
        <begin position="443"/>
        <end position="463"/>
    </location>
</feature>
<comment type="subcellular location">
    <subcellularLocation>
        <location evidence="1">Cell membrane</location>
        <topology evidence="1">Multi-pass membrane protein</topology>
    </subcellularLocation>
</comment>
<accession>A0A511MP74</accession>
<feature type="transmembrane region" description="Helical" evidence="9">
    <location>
        <begin position="187"/>
        <end position="220"/>
    </location>
</feature>
<feature type="transmembrane region" description="Helical" evidence="9">
    <location>
        <begin position="31"/>
        <end position="49"/>
    </location>
</feature>
<dbReference type="InterPro" id="IPR056785">
    <property type="entry name" value="YkcA/B-like_C"/>
</dbReference>
<feature type="region of interest" description="Disordered" evidence="8">
    <location>
        <begin position="1"/>
        <end position="23"/>
    </location>
</feature>
<feature type="transmembrane region" description="Helical" evidence="9">
    <location>
        <begin position="357"/>
        <end position="376"/>
    </location>
</feature>
<feature type="transmembrane region" description="Helical" evidence="9">
    <location>
        <begin position="328"/>
        <end position="345"/>
    </location>
</feature>
<feature type="transmembrane region" description="Helical" evidence="9">
    <location>
        <begin position="411"/>
        <end position="431"/>
    </location>
</feature>
<evidence type="ECO:0000256" key="2">
    <source>
        <dbReference type="ARBA" id="ARBA00022475"/>
    </source>
</evidence>
<sequence>MAATLIATAPTGSVASSSSPTALPPARPVERLGLAVLLLGTALAYLWHITVNGMGNNFYAGATWAGSRNWKALLFGSLDPSNFITVDKPPVSQWVMGLSGQLFGFSSASMLVPQALMAVAAVWLSYAAVARATGSRGAGLLAGVVLAATPVVALMFRFNNPDAVLVLLMTAGGYCTIRALERANGRWLMLAGVALGFAFLTKLLEGLMVLPALGIAYLVVAPTSLRNRLWHLVGASAALIVSAGWYVLLTILWPASSRPYLAGSTDNTFMDAVLGYNGFGRFLGDTPASGQIALPTGYQTPPGLLQSFNDFGSPGVGRLFLGESGFEISWLVPAALLAFVVVLVARWSAPRTDQIRGAALVFGLWLITMGGAFSAMKAIEHSYYTLTLAPAVAGLVAVGVHELWRRRDELFGRLGAAALVLTMGLWSFVVLQRNSDWLPWLRWTVAGTAVVAALGLLVTAIPATAGRRTARARATALLVIVGVFAGLGGSTAYAAATLPQAHVGRSPVVGPAKPVETGIEALIHRQTQNFADGGAFTNPQLVTMLMSTTTKWSAAVDRGSIAAALELASRTPVIAIGGFAAEDPVPTLEEFQQIVADHQLTYYLVQEMQLPASWKVGGQPGAATPSAPEKPWQVTGKPEIATWVSHHYTATHIGNIAIYDLTPHPN</sequence>
<evidence type="ECO:0000256" key="7">
    <source>
        <dbReference type="ARBA" id="ARBA00023136"/>
    </source>
</evidence>
<evidence type="ECO:0000313" key="12">
    <source>
        <dbReference type="EMBL" id="GEM42409.1"/>
    </source>
</evidence>
<feature type="transmembrane region" description="Helical" evidence="9">
    <location>
        <begin position="382"/>
        <end position="404"/>
    </location>
</feature>
<dbReference type="GO" id="GO:0010041">
    <property type="term" value="P:response to iron(III) ion"/>
    <property type="evidence" value="ECO:0007669"/>
    <property type="project" value="TreeGrafter"/>
</dbReference>
<dbReference type="EMBL" id="BJXA01000069">
    <property type="protein sequence ID" value="GEM42409.1"/>
    <property type="molecule type" value="Genomic_DNA"/>
</dbReference>
<evidence type="ECO:0000259" key="10">
    <source>
        <dbReference type="Pfam" id="PF13231"/>
    </source>
</evidence>
<dbReference type="InterPro" id="IPR038731">
    <property type="entry name" value="RgtA/B/C-like"/>
</dbReference>
<dbReference type="Pfam" id="PF13231">
    <property type="entry name" value="PMT_2"/>
    <property type="match status" value="1"/>
</dbReference>
<dbReference type="GO" id="GO:0005886">
    <property type="term" value="C:plasma membrane"/>
    <property type="evidence" value="ECO:0007669"/>
    <property type="project" value="UniProtKB-SubCell"/>
</dbReference>
<dbReference type="Pfam" id="PF24878">
    <property type="entry name" value="YkcB_C"/>
    <property type="match status" value="1"/>
</dbReference>
<dbReference type="RefSeq" id="WP_147139986.1">
    <property type="nucleotide sequence ID" value="NZ_BJXA01000069.1"/>
</dbReference>
<feature type="domain" description="Putative mannosyltransferase YkcA/B-like C-terminal" evidence="11">
    <location>
        <begin position="547"/>
        <end position="609"/>
    </location>
</feature>
<keyword evidence="3" id="KW-0328">Glycosyltransferase</keyword>
<keyword evidence="5 9" id="KW-0812">Transmembrane</keyword>
<evidence type="ECO:0000256" key="3">
    <source>
        <dbReference type="ARBA" id="ARBA00022676"/>
    </source>
</evidence>
<gene>
    <name evidence="12" type="ORF">NN4_69280</name>
</gene>
<evidence type="ECO:0000259" key="11">
    <source>
        <dbReference type="Pfam" id="PF24878"/>
    </source>
</evidence>
<organism evidence="12 13">
    <name type="scientific">Nocardia ninae NBRC 108245</name>
    <dbReference type="NCBI Taxonomy" id="1210091"/>
    <lineage>
        <taxon>Bacteria</taxon>
        <taxon>Bacillati</taxon>
        <taxon>Actinomycetota</taxon>
        <taxon>Actinomycetes</taxon>
        <taxon>Mycobacteriales</taxon>
        <taxon>Nocardiaceae</taxon>
        <taxon>Nocardia</taxon>
    </lineage>
</organism>
<reference evidence="12 13" key="1">
    <citation type="submission" date="2019-07" db="EMBL/GenBank/DDBJ databases">
        <title>Whole genome shotgun sequence of Nocardia ninae NBRC 108245.</title>
        <authorList>
            <person name="Hosoyama A."/>
            <person name="Uohara A."/>
            <person name="Ohji S."/>
            <person name="Ichikawa N."/>
        </authorList>
    </citation>
    <scope>NUCLEOTIDE SEQUENCE [LARGE SCALE GENOMIC DNA]</scope>
    <source>
        <strain evidence="12 13">NBRC 108245</strain>
    </source>
</reference>
<evidence type="ECO:0000313" key="13">
    <source>
        <dbReference type="Proteomes" id="UP000321424"/>
    </source>
</evidence>
<dbReference type="PANTHER" id="PTHR33908:SF3">
    <property type="entry name" value="UNDECAPRENYL PHOSPHATE-ALPHA-4-AMINO-4-DEOXY-L-ARABINOSE ARABINOSYL TRANSFERASE"/>
    <property type="match status" value="1"/>
</dbReference>
<evidence type="ECO:0000256" key="5">
    <source>
        <dbReference type="ARBA" id="ARBA00022692"/>
    </source>
</evidence>
<evidence type="ECO:0000256" key="6">
    <source>
        <dbReference type="ARBA" id="ARBA00022989"/>
    </source>
</evidence>
<keyword evidence="6 9" id="KW-1133">Transmembrane helix</keyword>
<comment type="caution">
    <text evidence="12">The sequence shown here is derived from an EMBL/GenBank/DDBJ whole genome shotgun (WGS) entry which is preliminary data.</text>
</comment>
<evidence type="ECO:0000256" key="8">
    <source>
        <dbReference type="SAM" id="MobiDB-lite"/>
    </source>
</evidence>
<feature type="transmembrane region" description="Helical" evidence="9">
    <location>
        <begin position="102"/>
        <end position="126"/>
    </location>
</feature>
<feature type="domain" description="Glycosyltransferase RgtA/B/C/D-like" evidence="10">
    <location>
        <begin position="87"/>
        <end position="242"/>
    </location>
</feature>
<dbReference type="InterPro" id="IPR050297">
    <property type="entry name" value="LipidA_mod_glycosyltrf_83"/>
</dbReference>
<keyword evidence="2" id="KW-1003">Cell membrane</keyword>
<keyword evidence="7 9" id="KW-0472">Membrane</keyword>
<keyword evidence="13" id="KW-1185">Reference proteome</keyword>
<dbReference type="OrthoDB" id="5241882at2"/>